<comment type="similarity">
    <text evidence="1">Belongs to the short-chain dehydrogenases/reductases (SDR) family.</text>
</comment>
<evidence type="ECO:0000256" key="3">
    <source>
        <dbReference type="ARBA" id="ARBA00023002"/>
    </source>
</evidence>
<dbReference type="PRINTS" id="PR00081">
    <property type="entry name" value="GDHRDH"/>
</dbReference>
<gene>
    <name evidence="4" type="ORF">YALI1_E29512g</name>
</gene>
<dbReference type="PANTHER" id="PTHR24320:SF282">
    <property type="entry name" value="WW DOMAIN-CONTAINING OXIDOREDUCTASE"/>
    <property type="match status" value="1"/>
</dbReference>
<organism evidence="4 5">
    <name type="scientific">Yarrowia lipolytica</name>
    <name type="common">Candida lipolytica</name>
    <dbReference type="NCBI Taxonomy" id="4952"/>
    <lineage>
        <taxon>Eukaryota</taxon>
        <taxon>Fungi</taxon>
        <taxon>Dikarya</taxon>
        <taxon>Ascomycota</taxon>
        <taxon>Saccharomycotina</taxon>
        <taxon>Dipodascomycetes</taxon>
        <taxon>Dipodascales</taxon>
        <taxon>Dipodascales incertae sedis</taxon>
        <taxon>Yarrowia</taxon>
    </lineage>
</organism>
<dbReference type="Gene3D" id="3.40.50.720">
    <property type="entry name" value="NAD(P)-binding Rossmann-like Domain"/>
    <property type="match status" value="1"/>
</dbReference>
<dbReference type="KEGG" id="yli:2912659"/>
<accession>A0A1D8NJW5</accession>
<dbReference type="VEuPathDB" id="FungiDB:YALI1_E29512g"/>
<name>A0A1D8NJW5_YARLL</name>
<keyword evidence="3" id="KW-0560">Oxidoreductase</keyword>
<proteinExistence type="inferred from homology"/>
<reference evidence="4 5" key="1">
    <citation type="journal article" date="2016" name="PLoS ONE">
        <title>Sequence Assembly of Yarrowia lipolytica Strain W29/CLIB89 Shows Transposable Element Diversity.</title>
        <authorList>
            <person name="Magnan C."/>
            <person name="Yu J."/>
            <person name="Chang I."/>
            <person name="Jahn E."/>
            <person name="Kanomata Y."/>
            <person name="Wu J."/>
            <person name="Zeller M."/>
            <person name="Oakes M."/>
            <person name="Baldi P."/>
            <person name="Sandmeyer S."/>
        </authorList>
    </citation>
    <scope>NUCLEOTIDE SEQUENCE [LARGE SCALE GENOMIC DNA]</scope>
    <source>
        <strain evidence="5">CLIB89(W29)</strain>
    </source>
</reference>
<dbReference type="eggNOG" id="KOG1208">
    <property type="taxonomic scope" value="Eukaryota"/>
</dbReference>
<dbReference type="OMA" id="DGHEAQW"/>
<protein>
    <submittedName>
        <fullName evidence="4">Uncharacterized protein</fullName>
    </submittedName>
</protein>
<dbReference type="GeneID" id="2912659"/>
<evidence type="ECO:0000313" key="5">
    <source>
        <dbReference type="Proteomes" id="UP000182444"/>
    </source>
</evidence>
<keyword evidence="2" id="KW-0521">NADP</keyword>
<evidence type="ECO:0000256" key="2">
    <source>
        <dbReference type="ARBA" id="ARBA00022857"/>
    </source>
</evidence>
<evidence type="ECO:0000313" key="4">
    <source>
        <dbReference type="EMBL" id="AOW05926.1"/>
    </source>
</evidence>
<dbReference type="OrthoDB" id="191139at2759"/>
<dbReference type="AlphaFoldDB" id="A0A1D8NJW5"/>
<dbReference type="VEuPathDB" id="FungiDB:YALI0_E24695g"/>
<dbReference type="SUPFAM" id="SSF51735">
    <property type="entry name" value="NAD(P)-binding Rossmann-fold domains"/>
    <property type="match status" value="1"/>
</dbReference>
<dbReference type="Proteomes" id="UP000182444">
    <property type="component" value="Chromosome 1E"/>
</dbReference>
<dbReference type="PANTHER" id="PTHR24320">
    <property type="entry name" value="RETINOL DEHYDROGENASE"/>
    <property type="match status" value="1"/>
</dbReference>
<dbReference type="InterPro" id="IPR002347">
    <property type="entry name" value="SDR_fam"/>
</dbReference>
<sequence>MSLENPNTLPFNDPETSPKTALVTGASSGIGWYTTLHLYMHGWDVFLGVRNVLKGQKAIDDIKAEAQKRQLDGSIPATAKFGQLAIVEMDLLDIKSLDKVEAQLQNTEKLDLLIHNAGIMAVPRENSKDGWEVQMQTNYVAPFVLTDRLLDLLQKAPKPRIVYLSSIGHHFAMKPAPLDKRQDGFPGLYYGFVRYGYSKTAGMQLINQLAKDYPHILSMSVHPGFVMETELYRHWNSLPLVGPLFNLGFRSFGVVFGVSKEEGCYSTLVAALSPNLTAPTDSGEFLWTKGSEGNPSSLVKDEKYALKNWNWTVDQMEQKNVRIRHFQHKR</sequence>
<dbReference type="Pfam" id="PF00106">
    <property type="entry name" value="adh_short"/>
    <property type="match status" value="1"/>
</dbReference>
<dbReference type="EMBL" id="CP017557">
    <property type="protein sequence ID" value="AOW05926.1"/>
    <property type="molecule type" value="Genomic_DNA"/>
</dbReference>
<evidence type="ECO:0000256" key="1">
    <source>
        <dbReference type="ARBA" id="ARBA00006484"/>
    </source>
</evidence>
<dbReference type="InterPro" id="IPR036291">
    <property type="entry name" value="NAD(P)-bd_dom_sf"/>
</dbReference>
<dbReference type="RefSeq" id="XP_504364.1">
    <property type="nucleotide sequence ID" value="XM_504364.1"/>
</dbReference>
<dbReference type="GO" id="GO:0016491">
    <property type="term" value="F:oxidoreductase activity"/>
    <property type="evidence" value="ECO:0007669"/>
    <property type="project" value="UniProtKB-KW"/>
</dbReference>